<dbReference type="GO" id="GO:0006276">
    <property type="term" value="P:plasmid maintenance"/>
    <property type="evidence" value="ECO:0007669"/>
    <property type="project" value="InterPro"/>
</dbReference>
<dbReference type="InterPro" id="IPR002712">
    <property type="entry name" value="CcdB"/>
</dbReference>
<evidence type="ECO:0000256" key="7">
    <source>
        <dbReference type="ARBA" id="ARBA00033135"/>
    </source>
</evidence>
<evidence type="ECO:0000256" key="1">
    <source>
        <dbReference type="ARBA" id="ARBA00005230"/>
    </source>
</evidence>
<gene>
    <name evidence="8" type="ORF">SAMN05444370_1565</name>
</gene>
<reference evidence="8 9" key="1">
    <citation type="submission" date="2016-10" db="EMBL/GenBank/DDBJ databases">
        <authorList>
            <person name="de Groot N.N."/>
        </authorList>
    </citation>
    <scope>NUCLEOTIDE SEQUENCE [LARGE SCALE GENOMIC DNA]</scope>
    <source>
        <strain evidence="8 9">DSM 15345</strain>
    </source>
</reference>
<evidence type="ECO:0000256" key="3">
    <source>
        <dbReference type="ARBA" id="ARBA00022491"/>
    </source>
</evidence>
<dbReference type="InterPro" id="IPR011067">
    <property type="entry name" value="Plasmid_toxin/cell-grow_inhib"/>
</dbReference>
<evidence type="ECO:0000256" key="6">
    <source>
        <dbReference type="ARBA" id="ARBA00029628"/>
    </source>
</evidence>
<name>A0A1H4GFK1_9RHOB</name>
<proteinExistence type="inferred from homology"/>
<dbReference type="GO" id="GO:0008657">
    <property type="term" value="F:DNA topoisomerase type II (double strand cut, ATP-hydrolyzing) inhibitor activity"/>
    <property type="evidence" value="ECO:0007669"/>
    <property type="project" value="InterPro"/>
</dbReference>
<dbReference type="RefSeq" id="WP_093257025.1">
    <property type="nucleotide sequence ID" value="NZ_FNQM01000056.1"/>
</dbReference>
<protein>
    <recommendedName>
        <fullName evidence="2">Toxin CcdB</fullName>
    </recommendedName>
    <alternativeName>
        <fullName evidence="7">Cytotoxic protein CcdB</fullName>
    </alternativeName>
    <alternativeName>
        <fullName evidence="6">Protein LetD</fullName>
    </alternativeName>
</protein>
<keyword evidence="9" id="KW-1185">Reference proteome</keyword>
<comment type="similarity">
    <text evidence="1">Belongs to the CcdB toxin family.</text>
</comment>
<organism evidence="8 9">
    <name type="scientific">Rubrimonas cliftonensis</name>
    <dbReference type="NCBI Taxonomy" id="89524"/>
    <lineage>
        <taxon>Bacteria</taxon>
        <taxon>Pseudomonadati</taxon>
        <taxon>Pseudomonadota</taxon>
        <taxon>Alphaproteobacteria</taxon>
        <taxon>Rhodobacterales</taxon>
        <taxon>Paracoccaceae</taxon>
        <taxon>Rubrimonas</taxon>
    </lineage>
</organism>
<dbReference type="Pfam" id="PF01845">
    <property type="entry name" value="CcdB"/>
    <property type="match status" value="1"/>
</dbReference>
<sequence>MSQCAIYRLREVGDLVCRVQADLGVETPYILCAPVVLRSDWGALVPKLHLEVAVGDAACVVLMSQLVALPRTELGTVVGDALHRRDDMVAAVDLIVSGF</sequence>
<evidence type="ECO:0000256" key="2">
    <source>
        <dbReference type="ARBA" id="ARBA00015075"/>
    </source>
</evidence>
<keyword evidence="3" id="KW-0678">Repressor</keyword>
<evidence type="ECO:0000256" key="4">
    <source>
        <dbReference type="ARBA" id="ARBA00023015"/>
    </source>
</evidence>
<dbReference type="AlphaFoldDB" id="A0A1H4GFK1"/>
<dbReference type="Proteomes" id="UP000198703">
    <property type="component" value="Unassembled WGS sequence"/>
</dbReference>
<dbReference type="Gene3D" id="2.30.30.110">
    <property type="match status" value="1"/>
</dbReference>
<evidence type="ECO:0000313" key="9">
    <source>
        <dbReference type="Proteomes" id="UP000198703"/>
    </source>
</evidence>
<evidence type="ECO:0000313" key="8">
    <source>
        <dbReference type="EMBL" id="SEB07668.1"/>
    </source>
</evidence>
<keyword evidence="4" id="KW-0805">Transcription regulation</keyword>
<dbReference type="SUPFAM" id="SSF50118">
    <property type="entry name" value="Cell growth inhibitor/plasmid maintenance toxic component"/>
    <property type="match status" value="1"/>
</dbReference>
<accession>A0A1H4GFK1</accession>
<dbReference type="EMBL" id="FNQM01000056">
    <property type="protein sequence ID" value="SEB07668.1"/>
    <property type="molecule type" value="Genomic_DNA"/>
</dbReference>
<evidence type="ECO:0000256" key="5">
    <source>
        <dbReference type="ARBA" id="ARBA00023163"/>
    </source>
</evidence>
<dbReference type="OrthoDB" id="9813510at2"/>
<keyword evidence="5" id="KW-0804">Transcription</keyword>